<sequence>MGSSSVGKKDVYCRKCIGSKGCCCGCIGWLRDCWYT</sequence>
<reference evidence="1" key="1">
    <citation type="submission" date="2018-02" db="EMBL/GenBank/DDBJ databases">
        <title>Rhizophora mucronata_Transcriptome.</title>
        <authorList>
            <person name="Meera S.P."/>
            <person name="Sreeshan A."/>
            <person name="Augustine A."/>
        </authorList>
    </citation>
    <scope>NUCLEOTIDE SEQUENCE</scope>
    <source>
        <tissue evidence="1">Leaf</tissue>
    </source>
</reference>
<name>A0A2P2QJU0_RHIMU</name>
<proteinExistence type="predicted"/>
<protein>
    <submittedName>
        <fullName evidence="1">Uncharacterized protein</fullName>
    </submittedName>
</protein>
<evidence type="ECO:0000313" key="1">
    <source>
        <dbReference type="EMBL" id="MBX67175.1"/>
    </source>
</evidence>
<accession>A0A2P2QJU0</accession>
<dbReference type="EMBL" id="GGEC01086691">
    <property type="protein sequence ID" value="MBX67175.1"/>
    <property type="molecule type" value="Transcribed_RNA"/>
</dbReference>
<organism evidence="1">
    <name type="scientific">Rhizophora mucronata</name>
    <name type="common">Asiatic mangrove</name>
    <dbReference type="NCBI Taxonomy" id="61149"/>
    <lineage>
        <taxon>Eukaryota</taxon>
        <taxon>Viridiplantae</taxon>
        <taxon>Streptophyta</taxon>
        <taxon>Embryophyta</taxon>
        <taxon>Tracheophyta</taxon>
        <taxon>Spermatophyta</taxon>
        <taxon>Magnoliopsida</taxon>
        <taxon>eudicotyledons</taxon>
        <taxon>Gunneridae</taxon>
        <taxon>Pentapetalae</taxon>
        <taxon>rosids</taxon>
        <taxon>fabids</taxon>
        <taxon>Malpighiales</taxon>
        <taxon>Rhizophoraceae</taxon>
        <taxon>Rhizophora</taxon>
    </lineage>
</organism>
<dbReference type="AlphaFoldDB" id="A0A2P2QJU0"/>